<dbReference type="InterPro" id="IPR014617">
    <property type="entry name" value="YphA_Bacsu"/>
</dbReference>
<dbReference type="AlphaFoldDB" id="A0A4U1MHB0"/>
<gene>
    <name evidence="2" type="ORF">FBF83_11370</name>
</gene>
<feature type="transmembrane region" description="Helical" evidence="1">
    <location>
        <begin position="104"/>
        <end position="123"/>
    </location>
</feature>
<comment type="caution">
    <text evidence="2">The sequence shown here is derived from an EMBL/GenBank/DDBJ whole genome shotgun (WGS) entry which is preliminary data.</text>
</comment>
<accession>A0A4U1MHB0</accession>
<keyword evidence="1" id="KW-0812">Transmembrane</keyword>
<feature type="transmembrane region" description="Helical" evidence="1">
    <location>
        <begin position="30"/>
        <end position="48"/>
    </location>
</feature>
<dbReference type="PIRSF" id="PIRSF036710">
    <property type="entry name" value="YphA_Bacsu"/>
    <property type="match status" value="1"/>
</dbReference>
<feature type="transmembrane region" description="Helical" evidence="1">
    <location>
        <begin position="54"/>
        <end position="70"/>
    </location>
</feature>
<protein>
    <submittedName>
        <fullName evidence="2">Uncharacterized protein</fullName>
    </submittedName>
</protein>
<proteinExistence type="predicted"/>
<evidence type="ECO:0000313" key="3">
    <source>
        <dbReference type="Proteomes" id="UP000310541"/>
    </source>
</evidence>
<feature type="transmembrane region" description="Helical" evidence="1">
    <location>
        <begin position="130"/>
        <end position="148"/>
    </location>
</feature>
<reference evidence="2 3" key="1">
    <citation type="submission" date="2019-04" db="EMBL/GenBank/DDBJ databases">
        <title>Genome sequence of Bacillus hwajinpoensis strain Y2.</title>
        <authorList>
            <person name="Fair J.L."/>
            <person name="Maclea K.S."/>
        </authorList>
    </citation>
    <scope>NUCLEOTIDE SEQUENCE [LARGE SCALE GENOMIC DNA]</scope>
    <source>
        <strain evidence="2 3">Y2</strain>
    </source>
</reference>
<keyword evidence="1" id="KW-0472">Membrane</keyword>
<dbReference type="RefSeq" id="WP_136947287.1">
    <property type="nucleotide sequence ID" value="NZ_SWFM01000003.1"/>
</dbReference>
<organism evidence="2 3">
    <name type="scientific">Guptibacillus hwajinpoensis</name>
    <dbReference type="NCBI Taxonomy" id="208199"/>
    <lineage>
        <taxon>Bacteria</taxon>
        <taxon>Bacillati</taxon>
        <taxon>Bacillota</taxon>
        <taxon>Bacilli</taxon>
        <taxon>Bacillales</taxon>
        <taxon>Guptibacillaceae</taxon>
        <taxon>Guptibacillus</taxon>
    </lineage>
</organism>
<feature type="transmembrane region" description="Helical" evidence="1">
    <location>
        <begin position="6"/>
        <end position="23"/>
    </location>
</feature>
<dbReference type="EMBL" id="SWFM01000003">
    <property type="protein sequence ID" value="TKD69865.1"/>
    <property type="molecule type" value="Genomic_DNA"/>
</dbReference>
<dbReference type="Proteomes" id="UP000310541">
    <property type="component" value="Unassembled WGS sequence"/>
</dbReference>
<feature type="transmembrane region" description="Helical" evidence="1">
    <location>
        <begin position="77"/>
        <end position="98"/>
    </location>
</feature>
<keyword evidence="1" id="KW-1133">Transmembrane helix</keyword>
<feature type="transmembrane region" description="Helical" evidence="1">
    <location>
        <begin position="160"/>
        <end position="179"/>
    </location>
</feature>
<sequence length="200" mass="22799">MDGAFFLWFAWMGIVITVFFIKASNKRNHIAFVLLLAICSVNLEFQIMDYTITGLFLLALIYGYHVLLTHMQVTRSYAVIIMLIVTAAYTSIELFSIYDPVFTYLYTKWSVSAVLFIIIHISLHSSAERCALLLLGVVHGEVILSTLFHQMGIIRVAGELGSFDILAISIMSTVVWHYFVQLTAHLEKLVKKHQERRGYS</sequence>
<dbReference type="Pfam" id="PF24124">
    <property type="entry name" value="YphA"/>
    <property type="match status" value="1"/>
</dbReference>
<dbReference type="OrthoDB" id="2965169at2"/>
<evidence type="ECO:0000313" key="2">
    <source>
        <dbReference type="EMBL" id="TKD69865.1"/>
    </source>
</evidence>
<name>A0A4U1MHB0_9BACL</name>
<evidence type="ECO:0000256" key="1">
    <source>
        <dbReference type="SAM" id="Phobius"/>
    </source>
</evidence>